<gene>
    <name evidence="2" type="ORF">PCANC_14941</name>
    <name evidence="3" type="ORF">PCASD_00561</name>
</gene>
<reference evidence="4 5" key="1">
    <citation type="submission" date="2017-11" db="EMBL/GenBank/DDBJ databases">
        <title>De novo assembly and phasing of dikaryotic genomes from two isolates of Puccinia coronata f. sp. avenae, the causal agent of oat crown rust.</title>
        <authorList>
            <person name="Miller M.E."/>
            <person name="Zhang Y."/>
            <person name="Omidvar V."/>
            <person name="Sperschneider J."/>
            <person name="Schwessinger B."/>
            <person name="Raley C."/>
            <person name="Palmer J.M."/>
            <person name="Garnica D."/>
            <person name="Upadhyaya N."/>
            <person name="Rathjen J."/>
            <person name="Taylor J.M."/>
            <person name="Park R.F."/>
            <person name="Dodds P.N."/>
            <person name="Hirsch C.D."/>
            <person name="Kianian S.F."/>
            <person name="Figueroa M."/>
        </authorList>
    </citation>
    <scope>NUCLEOTIDE SEQUENCE [LARGE SCALE GENOMIC DNA]</scope>
    <source>
        <strain evidence="2">12NC29</strain>
        <strain evidence="3">12SD80</strain>
    </source>
</reference>
<dbReference type="EMBL" id="PGCJ01000810">
    <property type="protein sequence ID" value="PLW19607.1"/>
    <property type="molecule type" value="Genomic_DNA"/>
</dbReference>
<evidence type="ECO:0000313" key="4">
    <source>
        <dbReference type="Proteomes" id="UP000235388"/>
    </source>
</evidence>
<dbReference type="AlphaFoldDB" id="A0A2N5T2A6"/>
<name>A0A2N5T2A6_9BASI</name>
<organism evidence="2 4">
    <name type="scientific">Puccinia coronata f. sp. avenae</name>
    <dbReference type="NCBI Taxonomy" id="200324"/>
    <lineage>
        <taxon>Eukaryota</taxon>
        <taxon>Fungi</taxon>
        <taxon>Dikarya</taxon>
        <taxon>Basidiomycota</taxon>
        <taxon>Pucciniomycotina</taxon>
        <taxon>Pucciniomycetes</taxon>
        <taxon>Pucciniales</taxon>
        <taxon>Pucciniaceae</taxon>
        <taxon>Puccinia</taxon>
    </lineage>
</organism>
<evidence type="ECO:0008006" key="6">
    <source>
        <dbReference type="Google" id="ProtNLM"/>
    </source>
</evidence>
<evidence type="ECO:0000313" key="2">
    <source>
        <dbReference type="EMBL" id="PLW19607.1"/>
    </source>
</evidence>
<dbReference type="Proteomes" id="UP000235388">
    <property type="component" value="Unassembled WGS sequence"/>
</dbReference>
<comment type="caution">
    <text evidence="2">The sequence shown here is derived from an EMBL/GenBank/DDBJ whole genome shotgun (WGS) entry which is preliminary data.</text>
</comment>
<evidence type="ECO:0000313" key="3">
    <source>
        <dbReference type="EMBL" id="PLW51717.1"/>
    </source>
</evidence>
<dbReference type="EMBL" id="PGCI01000004">
    <property type="protein sequence ID" value="PLW51717.1"/>
    <property type="molecule type" value="Genomic_DNA"/>
</dbReference>
<proteinExistence type="predicted"/>
<accession>A0A2N5T2A6</accession>
<sequence length="112" mass="12329">MNSRTFLEASLAMLIVCNLLASCGAVICPQAKCQSSSAFYARQLYTRCNAPILCKRHGNQQSKCGEDIQIEDAIRCPKCGVLSTPQGVELLICRKAPHRTKHCDPDMPSCRD</sequence>
<keyword evidence="1" id="KW-0732">Signal</keyword>
<dbReference type="PROSITE" id="PS51257">
    <property type="entry name" value="PROKAR_LIPOPROTEIN"/>
    <property type="match status" value="1"/>
</dbReference>
<dbReference type="Proteomes" id="UP000235392">
    <property type="component" value="Unassembled WGS sequence"/>
</dbReference>
<keyword evidence="4" id="KW-1185">Reference proteome</keyword>
<evidence type="ECO:0000256" key="1">
    <source>
        <dbReference type="SAM" id="SignalP"/>
    </source>
</evidence>
<feature type="chain" id="PRO_5015083644" description="Secreted protein" evidence="1">
    <location>
        <begin position="26"/>
        <end position="112"/>
    </location>
</feature>
<evidence type="ECO:0000313" key="5">
    <source>
        <dbReference type="Proteomes" id="UP000235392"/>
    </source>
</evidence>
<protein>
    <recommendedName>
        <fullName evidence="6">Secreted protein</fullName>
    </recommendedName>
</protein>
<feature type="signal peptide" evidence="1">
    <location>
        <begin position="1"/>
        <end position="25"/>
    </location>
</feature>